<evidence type="ECO:0000313" key="3">
    <source>
        <dbReference type="Proteomes" id="UP000739538"/>
    </source>
</evidence>
<comment type="caution">
    <text evidence="2">The sequence shown here is derived from an EMBL/GenBank/DDBJ whole genome shotgun (WGS) entry which is preliminary data.</text>
</comment>
<keyword evidence="1" id="KW-0732">Signal</keyword>
<gene>
    <name evidence="2" type="ORF">KDA27_18845</name>
</gene>
<organism evidence="2 3">
    <name type="scientific">Eiseniibacteriota bacterium</name>
    <dbReference type="NCBI Taxonomy" id="2212470"/>
    <lineage>
        <taxon>Bacteria</taxon>
        <taxon>Candidatus Eiseniibacteriota</taxon>
    </lineage>
</organism>
<reference evidence="2" key="1">
    <citation type="submission" date="2020-04" db="EMBL/GenBank/DDBJ databases">
        <authorList>
            <person name="Zhang T."/>
        </authorList>
    </citation>
    <scope>NUCLEOTIDE SEQUENCE</scope>
    <source>
        <strain evidence="2">HKST-UBA02</strain>
    </source>
</reference>
<feature type="chain" id="PRO_5036854416" evidence="1">
    <location>
        <begin position="29"/>
        <end position="630"/>
    </location>
</feature>
<feature type="signal peptide" evidence="1">
    <location>
        <begin position="1"/>
        <end position="28"/>
    </location>
</feature>
<dbReference type="Pfam" id="PF11175">
    <property type="entry name" value="DUF2961"/>
    <property type="match status" value="1"/>
</dbReference>
<proteinExistence type="predicted"/>
<evidence type="ECO:0000313" key="2">
    <source>
        <dbReference type="EMBL" id="MCA9757857.1"/>
    </source>
</evidence>
<reference evidence="2" key="2">
    <citation type="journal article" date="2021" name="Microbiome">
        <title>Successional dynamics and alternative stable states in a saline activated sludge microbial community over 9 years.</title>
        <authorList>
            <person name="Wang Y."/>
            <person name="Ye J."/>
            <person name="Ju F."/>
            <person name="Liu L."/>
            <person name="Boyd J.A."/>
            <person name="Deng Y."/>
            <person name="Parks D.H."/>
            <person name="Jiang X."/>
            <person name="Yin X."/>
            <person name="Woodcroft B.J."/>
            <person name="Tyson G.W."/>
            <person name="Hugenholtz P."/>
            <person name="Polz M.F."/>
            <person name="Zhang T."/>
        </authorList>
    </citation>
    <scope>NUCLEOTIDE SEQUENCE</scope>
    <source>
        <strain evidence="2">HKST-UBA02</strain>
    </source>
</reference>
<dbReference type="AlphaFoldDB" id="A0A956NFJ5"/>
<dbReference type="Gene3D" id="2.60.120.1390">
    <property type="match status" value="3"/>
</dbReference>
<dbReference type="Proteomes" id="UP000739538">
    <property type="component" value="Unassembled WGS sequence"/>
</dbReference>
<evidence type="ECO:0000256" key="1">
    <source>
        <dbReference type="SAM" id="SignalP"/>
    </source>
</evidence>
<name>A0A956NFJ5_UNCEI</name>
<dbReference type="InterPro" id="IPR021345">
    <property type="entry name" value="DUF2961"/>
</dbReference>
<sequence>MRLMPRPALQRVLLAVGCCLFPLRIAVAQSDGGYGDYVDWEGWARVSEVDRAGMASSVDPLGSRYDYNHYEYPTGWILSDRDVVAATIHGPGIIYRFWMPHRSALTPFYVRMYFDGETNPRIDSDTDEILSANFSFFSDPLVTTFAGGQVCYEPIAFRDSIRIETQNIQGMQHYYQYSYRTFPPDTEITSWKSWIDPFQSIARNKTIAMFENVGAHPAGPDPSAVRVTTDAGSVPAGGAMTLANLSGSAIVRQLSIRMDGATDTQLEQVRLRVWWDGDTEPSIDVPVGWFFGAGDDREPYQSLPMGTDSPHGFYCYFPMPFYISAHVELMNPLPTPVPITSAVVEYVSAEVDSSLGYFRATARDYVRTEGSDFFEMAEIWGTGHYVGNFLFLEQDFNDDYMLEGDDILVIDGAEVINGTGLEDAYNGGYYYNWVSNPPPEPDGPSPPFAIRPLNGILRRARTASPPFARADQYRWMIADRVSFRHSLDVSIETDYSEVGSRWKSVVFWYALPIPASDAPTHSGPGRSTIELLPIEPNPTSNEMAIRFALTAERRVSLELIDVAGRKVATLFDGQQGTGDHVIRVRPKDLGVASGVYLVRMSARPIGASSDAEAAWSGGEVTQRKVVLLPE</sequence>
<dbReference type="EMBL" id="JAGQHS010000125">
    <property type="protein sequence ID" value="MCA9757857.1"/>
    <property type="molecule type" value="Genomic_DNA"/>
</dbReference>
<protein>
    <submittedName>
        <fullName evidence="2">DUF2961 domain-containing protein</fullName>
    </submittedName>
</protein>
<accession>A0A956NFJ5</accession>